<dbReference type="Proteomes" id="UP000284706">
    <property type="component" value="Unassembled WGS sequence"/>
</dbReference>
<sequence length="108" mass="12300">MILQLQTANASICSLCDDDGLNEEAAIFWLRTSAWEPDMSAASNLERSLARLGLHPLVHYPKPKASIDGDKLGSEDSRFRYEATLRSFNAFESEFQSRKRDYFLLTPR</sequence>
<name>A0A409YIQ0_9AGAR</name>
<evidence type="ECO:0000313" key="1">
    <source>
        <dbReference type="EMBL" id="PPR02872.1"/>
    </source>
</evidence>
<dbReference type="EMBL" id="NHYE01000809">
    <property type="protein sequence ID" value="PPR02872.1"/>
    <property type="molecule type" value="Genomic_DNA"/>
</dbReference>
<reference evidence="1 2" key="1">
    <citation type="journal article" date="2018" name="Evol. Lett.">
        <title>Horizontal gene cluster transfer increased hallucinogenic mushroom diversity.</title>
        <authorList>
            <person name="Reynolds H.T."/>
            <person name="Vijayakumar V."/>
            <person name="Gluck-Thaler E."/>
            <person name="Korotkin H.B."/>
            <person name="Matheny P.B."/>
            <person name="Slot J.C."/>
        </authorList>
    </citation>
    <scope>NUCLEOTIDE SEQUENCE [LARGE SCALE GENOMIC DNA]</scope>
    <source>
        <strain evidence="1 2">SRW20</strain>
    </source>
</reference>
<dbReference type="InParanoid" id="A0A409YIQ0"/>
<keyword evidence="2" id="KW-1185">Reference proteome</keyword>
<evidence type="ECO:0000313" key="2">
    <source>
        <dbReference type="Proteomes" id="UP000284706"/>
    </source>
</evidence>
<protein>
    <submittedName>
        <fullName evidence="1">Uncharacterized protein</fullName>
    </submittedName>
</protein>
<accession>A0A409YIQ0</accession>
<proteinExistence type="predicted"/>
<dbReference type="AlphaFoldDB" id="A0A409YIQ0"/>
<comment type="caution">
    <text evidence="1">The sequence shown here is derived from an EMBL/GenBank/DDBJ whole genome shotgun (WGS) entry which is preliminary data.</text>
</comment>
<organism evidence="1 2">
    <name type="scientific">Gymnopilus dilepis</name>
    <dbReference type="NCBI Taxonomy" id="231916"/>
    <lineage>
        <taxon>Eukaryota</taxon>
        <taxon>Fungi</taxon>
        <taxon>Dikarya</taxon>
        <taxon>Basidiomycota</taxon>
        <taxon>Agaricomycotina</taxon>
        <taxon>Agaricomycetes</taxon>
        <taxon>Agaricomycetidae</taxon>
        <taxon>Agaricales</taxon>
        <taxon>Agaricineae</taxon>
        <taxon>Hymenogastraceae</taxon>
        <taxon>Gymnopilus</taxon>
    </lineage>
</organism>
<gene>
    <name evidence="1" type="ORF">CVT26_008975</name>
</gene>